<keyword evidence="3" id="KW-1185">Reference proteome</keyword>
<gene>
    <name evidence="2" type="ORF">BC936DRAFT_146004</name>
</gene>
<evidence type="ECO:0000313" key="3">
    <source>
        <dbReference type="Proteomes" id="UP000268093"/>
    </source>
</evidence>
<name>A0A433D8L4_9FUNG</name>
<feature type="chain" id="PRO_5019418229" description="Secreted protein" evidence="1">
    <location>
        <begin position="23"/>
        <end position="93"/>
    </location>
</feature>
<reference evidence="2 3" key="1">
    <citation type="journal article" date="2018" name="New Phytol.">
        <title>Phylogenomics of Endogonaceae and evolution of mycorrhizas within Mucoromycota.</title>
        <authorList>
            <person name="Chang Y."/>
            <person name="Desiro A."/>
            <person name="Na H."/>
            <person name="Sandor L."/>
            <person name="Lipzen A."/>
            <person name="Clum A."/>
            <person name="Barry K."/>
            <person name="Grigoriev I.V."/>
            <person name="Martin F.M."/>
            <person name="Stajich J.E."/>
            <person name="Smith M.E."/>
            <person name="Bonito G."/>
            <person name="Spatafora J.W."/>
        </authorList>
    </citation>
    <scope>NUCLEOTIDE SEQUENCE [LARGE SCALE GENOMIC DNA]</scope>
    <source>
        <strain evidence="2 3">GMNB39</strain>
    </source>
</reference>
<feature type="signal peptide" evidence="1">
    <location>
        <begin position="1"/>
        <end position="22"/>
    </location>
</feature>
<evidence type="ECO:0008006" key="4">
    <source>
        <dbReference type="Google" id="ProtNLM"/>
    </source>
</evidence>
<dbReference type="EMBL" id="RBNI01004832">
    <property type="protein sequence ID" value="RUP47210.1"/>
    <property type="molecule type" value="Genomic_DNA"/>
</dbReference>
<sequence length="93" mass="10484">MESLQHMRFFLFVWFCIAKCYTHEVDQVIASEVGIVAGVKRLPKQYRAHYQRKLDPMLVKDPWTAQGDKILVDANNRSANSPTTAACLGSISA</sequence>
<proteinExistence type="predicted"/>
<comment type="caution">
    <text evidence="2">The sequence shown here is derived from an EMBL/GenBank/DDBJ whole genome shotgun (WGS) entry which is preliminary data.</text>
</comment>
<protein>
    <recommendedName>
        <fullName evidence="4">Secreted protein</fullName>
    </recommendedName>
</protein>
<keyword evidence="1" id="KW-0732">Signal</keyword>
<dbReference type="OrthoDB" id="2143914at2759"/>
<dbReference type="AlphaFoldDB" id="A0A433D8L4"/>
<evidence type="ECO:0000313" key="2">
    <source>
        <dbReference type="EMBL" id="RUP47210.1"/>
    </source>
</evidence>
<dbReference type="Proteomes" id="UP000268093">
    <property type="component" value="Unassembled WGS sequence"/>
</dbReference>
<organism evidence="2 3">
    <name type="scientific">Jimgerdemannia flammicorona</name>
    <dbReference type="NCBI Taxonomy" id="994334"/>
    <lineage>
        <taxon>Eukaryota</taxon>
        <taxon>Fungi</taxon>
        <taxon>Fungi incertae sedis</taxon>
        <taxon>Mucoromycota</taxon>
        <taxon>Mucoromycotina</taxon>
        <taxon>Endogonomycetes</taxon>
        <taxon>Endogonales</taxon>
        <taxon>Endogonaceae</taxon>
        <taxon>Jimgerdemannia</taxon>
    </lineage>
</organism>
<evidence type="ECO:0000256" key="1">
    <source>
        <dbReference type="SAM" id="SignalP"/>
    </source>
</evidence>
<accession>A0A433D8L4</accession>